<evidence type="ECO:0000313" key="3">
    <source>
        <dbReference type="EMBL" id="MBU3853450.1"/>
    </source>
</evidence>
<dbReference type="InterPro" id="IPR006261">
    <property type="entry name" value="dGTPase"/>
</dbReference>
<dbReference type="AlphaFoldDB" id="A0A9E2L5S9"/>
<dbReference type="Gene3D" id="1.10.3410.10">
    <property type="entry name" value="putative deoxyguanosinetriphosphate triphosphohydrolase like domain"/>
    <property type="match status" value="1"/>
</dbReference>
<gene>
    <name evidence="3" type="ORF">H9789_06485</name>
</gene>
<reference evidence="3" key="1">
    <citation type="journal article" date="2021" name="PeerJ">
        <title>Extensive microbial diversity within the chicken gut microbiome revealed by metagenomics and culture.</title>
        <authorList>
            <person name="Gilroy R."/>
            <person name="Ravi A."/>
            <person name="Getino M."/>
            <person name="Pursley I."/>
            <person name="Horton D.L."/>
            <person name="Alikhan N.F."/>
            <person name="Baker D."/>
            <person name="Gharbi K."/>
            <person name="Hall N."/>
            <person name="Watson M."/>
            <person name="Adriaenssens E.M."/>
            <person name="Foster-Nyarko E."/>
            <person name="Jarju S."/>
            <person name="Secka A."/>
            <person name="Antonio M."/>
            <person name="Oren A."/>
            <person name="Chaudhuri R.R."/>
            <person name="La Ragione R."/>
            <person name="Hildebrand F."/>
            <person name="Pallen M.J."/>
        </authorList>
    </citation>
    <scope>NUCLEOTIDE SEQUENCE</scope>
    <source>
        <strain evidence="3">G3-2149</strain>
    </source>
</reference>
<dbReference type="Gene3D" id="1.10.3550.10">
    <property type="entry name" value="eoxyguanosinetriphosphate triphosphohydrolase domain-like"/>
    <property type="match status" value="1"/>
</dbReference>
<dbReference type="GO" id="GO:0006203">
    <property type="term" value="P:dGTP catabolic process"/>
    <property type="evidence" value="ECO:0007669"/>
    <property type="project" value="TreeGrafter"/>
</dbReference>
<reference evidence="3" key="2">
    <citation type="submission" date="2021-04" db="EMBL/GenBank/DDBJ databases">
        <authorList>
            <person name="Gilroy R."/>
        </authorList>
    </citation>
    <scope>NUCLEOTIDE SEQUENCE</scope>
    <source>
        <strain evidence="3">G3-2149</strain>
    </source>
</reference>
<proteinExistence type="predicted"/>
<dbReference type="Pfam" id="PF01966">
    <property type="entry name" value="HD"/>
    <property type="match status" value="1"/>
</dbReference>
<sequence length="451" mass="51474">MKWEQLISNKRLGLEELHLKKKDDRTEFQRDYDRLIFSAPFRRLQNKTQVFPLPGNIFVHNRLTHSLEVSSVGRSLGNDCARILLEKHPELQQTHVTELGAIVSAACLAHDLGNPPFGHSGEEAIGTFFSEGNGQWLQHYRDELDPIGLSDAQWNDLIHFEGNANTFRLLTHHFNGRRPGGFVMTYATLASIVKYPYSSSLAGNHRKFGFFESERSDFLKIAHELGLLQKESPENTLCFARHPLVYLVEAADDICYQIMDIEDAHKLKILSTEETQRLLLSFFPEERQQKIRETLQRVTDTNEQIVYLRSCAIGCLVQECVRAFIDHEEEILNGTFSGTLIGHMSELPLTAYQQCSATAFRKIYRSKDVVDVELAGFKVITSLLDLYMEAVTHPQKAHSRLLIDLVSSQYETTATTLYDRVMAVLDFISGMTDIYALDLYRKIHGINLPHV</sequence>
<accession>A0A9E2L5S9</accession>
<dbReference type="SUPFAM" id="SSF109604">
    <property type="entry name" value="HD-domain/PDEase-like"/>
    <property type="match status" value="1"/>
</dbReference>
<protein>
    <submittedName>
        <fullName evidence="3">Deoxyguanosinetriphosphate triphosphohydrolase</fullName>
    </submittedName>
</protein>
<evidence type="ECO:0000256" key="1">
    <source>
        <dbReference type="ARBA" id="ARBA00022801"/>
    </source>
</evidence>
<dbReference type="PANTHER" id="PTHR11373">
    <property type="entry name" value="DEOXYNUCLEOSIDE TRIPHOSPHATE TRIPHOSPHOHYDROLASE"/>
    <property type="match status" value="1"/>
</dbReference>
<name>A0A9E2L5S9_9BACT</name>
<dbReference type="InterPro" id="IPR006674">
    <property type="entry name" value="HD_domain"/>
</dbReference>
<dbReference type="NCBIfam" id="TIGR01353">
    <property type="entry name" value="dGTP_triPase"/>
    <property type="match status" value="1"/>
</dbReference>
<dbReference type="GO" id="GO:0008832">
    <property type="term" value="F:dGTPase activity"/>
    <property type="evidence" value="ECO:0007669"/>
    <property type="project" value="TreeGrafter"/>
</dbReference>
<dbReference type="Gene3D" id="1.10.3210.10">
    <property type="entry name" value="Hypothetical protein af1432"/>
    <property type="match status" value="1"/>
</dbReference>
<evidence type="ECO:0000313" key="4">
    <source>
        <dbReference type="Proteomes" id="UP000823865"/>
    </source>
</evidence>
<keyword evidence="1" id="KW-0378">Hydrolase</keyword>
<dbReference type="InterPro" id="IPR050135">
    <property type="entry name" value="dGTPase-like"/>
</dbReference>
<evidence type="ECO:0000259" key="2">
    <source>
        <dbReference type="SMART" id="SM00471"/>
    </source>
</evidence>
<dbReference type="NCBIfam" id="NF002205">
    <property type="entry name" value="PRK01096.1"/>
    <property type="match status" value="1"/>
</dbReference>
<dbReference type="InterPro" id="IPR003607">
    <property type="entry name" value="HD/PDEase_dom"/>
</dbReference>
<dbReference type="InterPro" id="IPR027432">
    <property type="entry name" value="dGTP_triphosphohydrolase_C"/>
</dbReference>
<organism evidence="3 4">
    <name type="scientific">Candidatus Paraprevotella stercoravium</name>
    <dbReference type="NCBI Taxonomy" id="2838725"/>
    <lineage>
        <taxon>Bacteria</taxon>
        <taxon>Pseudomonadati</taxon>
        <taxon>Bacteroidota</taxon>
        <taxon>Bacteroidia</taxon>
        <taxon>Bacteroidales</taxon>
        <taxon>Prevotellaceae</taxon>
        <taxon>Paraprevotella</taxon>
    </lineage>
</organism>
<dbReference type="InterPro" id="IPR026875">
    <property type="entry name" value="PHydrolase_assoc_dom"/>
</dbReference>
<dbReference type="Pfam" id="PF13286">
    <property type="entry name" value="HD_assoc"/>
    <property type="match status" value="1"/>
</dbReference>
<dbReference type="PANTHER" id="PTHR11373:SF32">
    <property type="entry name" value="DEOXYGUANOSINETRIPHOSPHATE TRIPHOSPHOHYDROLASE"/>
    <property type="match status" value="1"/>
</dbReference>
<comment type="caution">
    <text evidence="3">The sequence shown here is derived from an EMBL/GenBank/DDBJ whole genome shotgun (WGS) entry which is preliminary data.</text>
</comment>
<dbReference type="SMART" id="SM00471">
    <property type="entry name" value="HDc"/>
    <property type="match status" value="1"/>
</dbReference>
<dbReference type="EMBL" id="JAHLFU010000137">
    <property type="protein sequence ID" value="MBU3853450.1"/>
    <property type="molecule type" value="Genomic_DNA"/>
</dbReference>
<dbReference type="InterPro" id="IPR023293">
    <property type="entry name" value="dGTP_triP_hydro_central_sf"/>
</dbReference>
<feature type="domain" description="HD/PDEase" evidence="2">
    <location>
        <begin position="58"/>
        <end position="266"/>
    </location>
</feature>
<dbReference type="Proteomes" id="UP000823865">
    <property type="component" value="Unassembled WGS sequence"/>
</dbReference>